<keyword evidence="11" id="KW-0472">Membrane</keyword>
<dbReference type="PANTHER" id="PTHR46025:SF3">
    <property type="entry name" value="XYLOSYLTRANSFERASE OXT"/>
    <property type="match status" value="1"/>
</dbReference>
<dbReference type="Proteomes" id="UP000295717">
    <property type="component" value="Unassembled WGS sequence"/>
</dbReference>
<dbReference type="InterPro" id="IPR003406">
    <property type="entry name" value="Glyco_trans_14"/>
</dbReference>
<dbReference type="PANTHER" id="PTHR46025">
    <property type="entry name" value="XYLOSYLTRANSFERASE OXT"/>
    <property type="match status" value="1"/>
</dbReference>
<dbReference type="GO" id="GO:0050650">
    <property type="term" value="P:chondroitin sulfate proteoglycan biosynthetic process"/>
    <property type="evidence" value="ECO:0007669"/>
    <property type="project" value="TreeGrafter"/>
</dbReference>
<dbReference type="AlphaFoldDB" id="A0A4R3MSL3"/>
<dbReference type="GO" id="GO:0030158">
    <property type="term" value="F:protein xylosyltransferase activity"/>
    <property type="evidence" value="ECO:0007669"/>
    <property type="project" value="InterPro"/>
</dbReference>
<gene>
    <name evidence="15" type="ORF">EDC35_11230</name>
</gene>
<comment type="caution">
    <text evidence="15">The sequence shown here is derived from an EMBL/GenBank/DDBJ whole genome shotgun (WGS) entry which is preliminary data.</text>
</comment>
<evidence type="ECO:0000313" key="15">
    <source>
        <dbReference type="EMBL" id="TCT18707.1"/>
    </source>
</evidence>
<keyword evidence="9" id="KW-1133">Transmembrane helix</keyword>
<keyword evidence="4" id="KW-0808">Transferase</keyword>
<keyword evidence="10" id="KW-0333">Golgi apparatus</keyword>
<comment type="subcellular location">
    <subcellularLocation>
        <location evidence="2">Endoplasmic reticulum membrane</location>
        <topology evidence="2">Single-pass type II membrane protein</topology>
    </subcellularLocation>
    <subcellularLocation>
        <location evidence="1">Golgi apparatus membrane</location>
        <topology evidence="1">Single-pass type II membrane protein</topology>
    </subcellularLocation>
</comment>
<evidence type="ECO:0000256" key="7">
    <source>
        <dbReference type="ARBA" id="ARBA00022824"/>
    </source>
</evidence>
<dbReference type="InterPro" id="IPR043538">
    <property type="entry name" value="XYLT"/>
</dbReference>
<dbReference type="GO" id="GO:0015012">
    <property type="term" value="P:heparan sulfate proteoglycan biosynthetic process"/>
    <property type="evidence" value="ECO:0007669"/>
    <property type="project" value="TreeGrafter"/>
</dbReference>
<evidence type="ECO:0000256" key="13">
    <source>
        <dbReference type="ARBA" id="ARBA00023180"/>
    </source>
</evidence>
<proteinExistence type="predicted"/>
<protein>
    <recommendedName>
        <fullName evidence="14">Peptide O-xylosyltransferase</fullName>
    </recommendedName>
</protein>
<keyword evidence="16" id="KW-1185">Reference proteome</keyword>
<name>A0A4R3MSL3_9GAMM</name>
<keyword evidence="5" id="KW-0812">Transmembrane</keyword>
<evidence type="ECO:0000256" key="3">
    <source>
        <dbReference type="ARBA" id="ARBA00022676"/>
    </source>
</evidence>
<evidence type="ECO:0000256" key="2">
    <source>
        <dbReference type="ARBA" id="ARBA00004648"/>
    </source>
</evidence>
<keyword evidence="6" id="KW-0479">Metal-binding</keyword>
<dbReference type="EMBL" id="SMAO01000012">
    <property type="protein sequence ID" value="TCT18707.1"/>
    <property type="molecule type" value="Genomic_DNA"/>
</dbReference>
<evidence type="ECO:0000256" key="14">
    <source>
        <dbReference type="ARBA" id="ARBA00042865"/>
    </source>
</evidence>
<keyword evidence="8" id="KW-0735">Signal-anchor</keyword>
<keyword evidence="12" id="KW-1015">Disulfide bond</keyword>
<dbReference type="OrthoDB" id="7943907at2"/>
<evidence type="ECO:0000256" key="1">
    <source>
        <dbReference type="ARBA" id="ARBA00004323"/>
    </source>
</evidence>
<dbReference type="GO" id="GO:0046872">
    <property type="term" value="F:metal ion binding"/>
    <property type="evidence" value="ECO:0007669"/>
    <property type="project" value="UniProtKB-KW"/>
</dbReference>
<keyword evidence="13" id="KW-0325">Glycoprotein</keyword>
<evidence type="ECO:0000256" key="11">
    <source>
        <dbReference type="ARBA" id="ARBA00023136"/>
    </source>
</evidence>
<sequence>MKIAYLISAYSDPVHLNRLIGALYNEMSFFYIHVDKKSDINRFEKIISEEYENVEFIKNRIFTQWGGWSQVRYQQELLKAATQSNNRYDRYFIISGMDYPVISNAAIQSELAANPDKEYIIGLNITPIKTPKIRNKLVLYHFFRDLRTKNRTILRIFRGGSRLVMTVLPIRKKPYIEIDGKKLDVFMSSSYMCITDNLAKYIVDQMEKNISIMHYFRYSFVPEELVIPTIVFNSAYACNAMLYSSNRYDGLITLAAIHQFEYRDSIKIYNESDFDFLMEMKINNKKFFMRKAITGVSDKLLEMIDESRIA</sequence>
<evidence type="ECO:0000256" key="8">
    <source>
        <dbReference type="ARBA" id="ARBA00022968"/>
    </source>
</evidence>
<dbReference type="Pfam" id="PF02485">
    <property type="entry name" value="Branch"/>
    <property type="match status" value="1"/>
</dbReference>
<evidence type="ECO:0000256" key="4">
    <source>
        <dbReference type="ARBA" id="ARBA00022679"/>
    </source>
</evidence>
<evidence type="ECO:0000256" key="10">
    <source>
        <dbReference type="ARBA" id="ARBA00023034"/>
    </source>
</evidence>
<evidence type="ECO:0000256" key="5">
    <source>
        <dbReference type="ARBA" id="ARBA00022692"/>
    </source>
</evidence>
<dbReference type="GO" id="GO:0016020">
    <property type="term" value="C:membrane"/>
    <property type="evidence" value="ECO:0007669"/>
    <property type="project" value="InterPro"/>
</dbReference>
<evidence type="ECO:0000256" key="6">
    <source>
        <dbReference type="ARBA" id="ARBA00022723"/>
    </source>
</evidence>
<evidence type="ECO:0000256" key="12">
    <source>
        <dbReference type="ARBA" id="ARBA00023157"/>
    </source>
</evidence>
<evidence type="ECO:0000256" key="9">
    <source>
        <dbReference type="ARBA" id="ARBA00022989"/>
    </source>
</evidence>
<evidence type="ECO:0000313" key="16">
    <source>
        <dbReference type="Proteomes" id="UP000295717"/>
    </source>
</evidence>
<organism evidence="15 16">
    <name type="scientific">Thiobaca trueperi</name>
    <dbReference type="NCBI Taxonomy" id="127458"/>
    <lineage>
        <taxon>Bacteria</taxon>
        <taxon>Pseudomonadati</taxon>
        <taxon>Pseudomonadota</taxon>
        <taxon>Gammaproteobacteria</taxon>
        <taxon>Chromatiales</taxon>
        <taxon>Chromatiaceae</taxon>
        <taxon>Thiobaca</taxon>
    </lineage>
</organism>
<keyword evidence="7" id="KW-0256">Endoplasmic reticulum</keyword>
<keyword evidence="3" id="KW-0328">Glycosyltransferase</keyword>
<accession>A0A4R3MSL3</accession>
<reference evidence="15 16" key="1">
    <citation type="submission" date="2019-03" db="EMBL/GenBank/DDBJ databases">
        <title>Genomic Encyclopedia of Type Strains, Phase IV (KMG-IV): sequencing the most valuable type-strain genomes for metagenomic binning, comparative biology and taxonomic classification.</title>
        <authorList>
            <person name="Goeker M."/>
        </authorList>
    </citation>
    <scope>NUCLEOTIDE SEQUENCE [LARGE SCALE GENOMIC DNA]</scope>
    <source>
        <strain evidence="15 16">DSM 13587</strain>
    </source>
</reference>
<dbReference type="RefSeq" id="WP_132978540.1">
    <property type="nucleotide sequence ID" value="NZ_SMAO01000012.1"/>
</dbReference>